<dbReference type="Proteomes" id="UP001139488">
    <property type="component" value="Unassembled WGS sequence"/>
</dbReference>
<evidence type="ECO:0000256" key="1">
    <source>
        <dbReference type="ARBA" id="ARBA00023015"/>
    </source>
</evidence>
<dbReference type="SUPFAM" id="SSF46689">
    <property type="entry name" value="Homeodomain-like"/>
    <property type="match status" value="1"/>
</dbReference>
<dbReference type="Gene3D" id="1.10.10.60">
    <property type="entry name" value="Homeodomain-like"/>
    <property type="match status" value="1"/>
</dbReference>
<dbReference type="PANTHER" id="PTHR47894:SF4">
    <property type="entry name" value="HTH-TYPE TRANSCRIPTIONAL REGULATOR GADX"/>
    <property type="match status" value="1"/>
</dbReference>
<name>A0A9X2AV62_9VIBR</name>
<dbReference type="InterPro" id="IPR009057">
    <property type="entry name" value="Homeodomain-like_sf"/>
</dbReference>
<dbReference type="SMART" id="SM00342">
    <property type="entry name" value="HTH_ARAC"/>
    <property type="match status" value="1"/>
</dbReference>
<proteinExistence type="predicted"/>
<dbReference type="AlphaFoldDB" id="A0A9X2AV62"/>
<sequence length="340" mass="39409">MQRILREAFISQTELLKSHYAKIFVELLAQYNLDPHELIRESGLPADLDNIEDQFLPVEPIRRLLFLIANQSGIVQFGDILRTAIVHSFVPKVLPYFTSFHSVREALEASNAIYRCDSIGTFVGLEETYGRNWYFRYKDFEDDELFLWTEVYAALFTIELIRVFTRSDWIPKQIKTQSDHVDIYKAIIGDSVQYFVGQEKLALLIEDEILDHSIVRATNQSISNEPAIIWHANFTDQVYTALLPYVKEHNLSVAQAAKLLKLSPRTFQRRLKEENTNFRRLKDNLMFSASVELIEQGMSFTHIASQLGYSDIAHFSRAFKRISGLTPKLYRRCILGDNES</sequence>
<dbReference type="RefSeq" id="WP_244355425.1">
    <property type="nucleotide sequence ID" value="NZ_JAJNNZ010000003.1"/>
</dbReference>
<dbReference type="PANTHER" id="PTHR47894">
    <property type="entry name" value="HTH-TYPE TRANSCRIPTIONAL REGULATOR GADX"/>
    <property type="match status" value="1"/>
</dbReference>
<keyword evidence="6" id="KW-1185">Reference proteome</keyword>
<dbReference type="Pfam" id="PF12833">
    <property type="entry name" value="HTH_18"/>
    <property type="match status" value="1"/>
</dbReference>
<reference evidence="5" key="1">
    <citation type="submission" date="2021-11" db="EMBL/GenBank/DDBJ databases">
        <title>Vibrio ZSDE26 sp. nov. and Vibrio ZSDZ34 sp. nov., isolated from coastal seawater in Qingdao.</title>
        <authorList>
            <person name="Zhang P."/>
        </authorList>
    </citation>
    <scope>NUCLEOTIDE SEQUENCE</scope>
    <source>
        <strain evidence="5">ZSDZ34</strain>
    </source>
</reference>
<evidence type="ECO:0000256" key="2">
    <source>
        <dbReference type="ARBA" id="ARBA00023125"/>
    </source>
</evidence>
<dbReference type="InterPro" id="IPR020449">
    <property type="entry name" value="Tscrpt_reg_AraC-type_HTH"/>
</dbReference>
<accession>A0A9X2AV62</accession>
<evidence type="ECO:0000313" key="6">
    <source>
        <dbReference type="Proteomes" id="UP001139488"/>
    </source>
</evidence>
<dbReference type="GO" id="GO:0000976">
    <property type="term" value="F:transcription cis-regulatory region binding"/>
    <property type="evidence" value="ECO:0007669"/>
    <property type="project" value="TreeGrafter"/>
</dbReference>
<organism evidence="5 6">
    <name type="scientific">Vibrio gelatinilyticus</name>
    <dbReference type="NCBI Taxonomy" id="2893468"/>
    <lineage>
        <taxon>Bacteria</taxon>
        <taxon>Pseudomonadati</taxon>
        <taxon>Pseudomonadota</taxon>
        <taxon>Gammaproteobacteria</taxon>
        <taxon>Vibrionales</taxon>
        <taxon>Vibrionaceae</taxon>
        <taxon>Vibrio</taxon>
    </lineage>
</organism>
<dbReference type="GO" id="GO:0003700">
    <property type="term" value="F:DNA-binding transcription factor activity"/>
    <property type="evidence" value="ECO:0007669"/>
    <property type="project" value="InterPro"/>
</dbReference>
<evidence type="ECO:0000259" key="4">
    <source>
        <dbReference type="PROSITE" id="PS01124"/>
    </source>
</evidence>
<dbReference type="InterPro" id="IPR018060">
    <property type="entry name" value="HTH_AraC"/>
</dbReference>
<dbReference type="PROSITE" id="PS01124">
    <property type="entry name" value="HTH_ARAC_FAMILY_2"/>
    <property type="match status" value="1"/>
</dbReference>
<keyword evidence="3" id="KW-0804">Transcription</keyword>
<gene>
    <name evidence="5" type="ORF">LNL84_04200</name>
</gene>
<evidence type="ECO:0000313" key="5">
    <source>
        <dbReference type="EMBL" id="MCJ2376030.1"/>
    </source>
</evidence>
<dbReference type="EMBL" id="JAJNNZ010000003">
    <property type="protein sequence ID" value="MCJ2376030.1"/>
    <property type="molecule type" value="Genomic_DNA"/>
</dbReference>
<evidence type="ECO:0000256" key="3">
    <source>
        <dbReference type="ARBA" id="ARBA00023163"/>
    </source>
</evidence>
<feature type="domain" description="HTH araC/xylS-type" evidence="4">
    <location>
        <begin position="236"/>
        <end position="333"/>
    </location>
</feature>
<dbReference type="GO" id="GO:0005829">
    <property type="term" value="C:cytosol"/>
    <property type="evidence" value="ECO:0007669"/>
    <property type="project" value="TreeGrafter"/>
</dbReference>
<keyword evidence="1" id="KW-0805">Transcription regulation</keyword>
<comment type="caution">
    <text evidence="5">The sequence shown here is derived from an EMBL/GenBank/DDBJ whole genome shotgun (WGS) entry which is preliminary data.</text>
</comment>
<protein>
    <submittedName>
        <fullName evidence="5">Helix-turn-helix transcriptional regulator</fullName>
    </submittedName>
</protein>
<keyword evidence="2" id="KW-0238">DNA-binding</keyword>
<dbReference type="PRINTS" id="PR00032">
    <property type="entry name" value="HTHARAC"/>
</dbReference>